<feature type="region of interest" description="Disordered" evidence="1">
    <location>
        <begin position="316"/>
        <end position="340"/>
    </location>
</feature>
<feature type="region of interest" description="Disordered" evidence="1">
    <location>
        <begin position="246"/>
        <end position="271"/>
    </location>
</feature>
<feature type="non-terminal residue" evidence="2">
    <location>
        <position position="419"/>
    </location>
</feature>
<evidence type="ECO:0000313" key="3">
    <source>
        <dbReference type="Proteomes" id="UP000696485"/>
    </source>
</evidence>
<dbReference type="Proteomes" id="UP000696485">
    <property type="component" value="Unassembled WGS sequence"/>
</dbReference>
<evidence type="ECO:0000256" key="1">
    <source>
        <dbReference type="SAM" id="MobiDB-lite"/>
    </source>
</evidence>
<gene>
    <name evidence="2" type="ORF">BG006_006433</name>
</gene>
<comment type="caution">
    <text evidence="2">The sequence shown here is derived from an EMBL/GenBank/DDBJ whole genome shotgun (WGS) entry which is preliminary data.</text>
</comment>
<evidence type="ECO:0000313" key="2">
    <source>
        <dbReference type="EMBL" id="KAF9330596.1"/>
    </source>
</evidence>
<feature type="compositionally biased region" description="Polar residues" evidence="1">
    <location>
        <begin position="23"/>
        <end position="42"/>
    </location>
</feature>
<sequence length="419" mass="45909">MATYKQLPPYIRRSSTDRHSSENDAQILQTSGTARQHSSTATPPEHSYHNDDSILDKTSDQEWTSIRHAASARARARQQQQYFDQQQQRTREWQFVLGQHHHRTSFKAGSTSTATDAGRPISSDEYDEVLTASSAEPHLAIPRAVDFGASGESSFEQSSVLGYSDLASEGLDSVGDSEELDVWSQDDDDSISLFTPSFRRLSGPASPTGLSPSTSLFYLPRPSFVGPLSQSSSPIQPRFQNQMPLHDGSGNFAGQSPLTYEPPGHESDHGSESIALGVSSVLRQFDSQQDTSCPRVTLSAFASVIQNIASLRVQAGSAPRITSRPTHPSPPQGRFSDNDRRDLSLRLSSTPTFVTPGSTQACPSNRALEMYDADQHELAEIISRIPSKLSWLQAFEQTLRMFNGMKDPGFDVMVGDSSP</sequence>
<proteinExistence type="predicted"/>
<feature type="region of interest" description="Disordered" evidence="1">
    <location>
        <begin position="1"/>
        <end position="54"/>
    </location>
</feature>
<protein>
    <submittedName>
        <fullName evidence="2">Uncharacterized protein</fullName>
    </submittedName>
</protein>
<name>A0A9P5SJA9_9FUNG</name>
<dbReference type="EMBL" id="JAAAUY010000384">
    <property type="protein sequence ID" value="KAF9330596.1"/>
    <property type="molecule type" value="Genomic_DNA"/>
</dbReference>
<organism evidence="2 3">
    <name type="scientific">Podila minutissima</name>
    <dbReference type="NCBI Taxonomy" id="64525"/>
    <lineage>
        <taxon>Eukaryota</taxon>
        <taxon>Fungi</taxon>
        <taxon>Fungi incertae sedis</taxon>
        <taxon>Mucoromycota</taxon>
        <taxon>Mortierellomycotina</taxon>
        <taxon>Mortierellomycetes</taxon>
        <taxon>Mortierellales</taxon>
        <taxon>Mortierellaceae</taxon>
        <taxon>Podila</taxon>
    </lineage>
</organism>
<dbReference type="AlphaFoldDB" id="A0A9P5SJA9"/>
<reference evidence="2" key="1">
    <citation type="journal article" date="2020" name="Fungal Divers.">
        <title>Resolving the Mortierellaceae phylogeny through synthesis of multi-gene phylogenetics and phylogenomics.</title>
        <authorList>
            <person name="Vandepol N."/>
            <person name="Liber J."/>
            <person name="Desiro A."/>
            <person name="Na H."/>
            <person name="Kennedy M."/>
            <person name="Barry K."/>
            <person name="Grigoriev I.V."/>
            <person name="Miller A.N."/>
            <person name="O'Donnell K."/>
            <person name="Stajich J.E."/>
            <person name="Bonito G."/>
        </authorList>
    </citation>
    <scope>NUCLEOTIDE SEQUENCE</scope>
    <source>
        <strain evidence="2">NVP1</strain>
    </source>
</reference>
<accession>A0A9P5SJA9</accession>
<keyword evidence="3" id="KW-1185">Reference proteome</keyword>